<accession>E5Y2H5</accession>
<protein>
    <submittedName>
        <fullName evidence="1">Uncharacterized protein</fullName>
    </submittedName>
</protein>
<dbReference type="AlphaFoldDB" id="E5Y2H5"/>
<reference evidence="1 2" key="2">
    <citation type="submission" date="2013-04" db="EMBL/GenBank/DDBJ databases">
        <title>The Genome Sequence of Bilophila wadsworthia 3_1_6.</title>
        <authorList>
            <consortium name="The Broad Institute Genomics Platform"/>
            <person name="Earl A."/>
            <person name="Ward D."/>
            <person name="Feldgarden M."/>
            <person name="Gevers D."/>
            <person name="Sibley C."/>
            <person name="Strauss J."/>
            <person name="Allen-Vercoe E."/>
            <person name="Walker B."/>
            <person name="Young S."/>
            <person name="Zeng Q."/>
            <person name="Gargeya S."/>
            <person name="Fitzgerald M."/>
            <person name="Haas B."/>
            <person name="Abouelleil A."/>
            <person name="Allen A.W."/>
            <person name="Alvarado L."/>
            <person name="Arachchi H.M."/>
            <person name="Berlin A.M."/>
            <person name="Chapman S.B."/>
            <person name="Gainer-Dewar J."/>
            <person name="Goldberg J."/>
            <person name="Griggs A."/>
            <person name="Gujja S."/>
            <person name="Hansen M."/>
            <person name="Howarth C."/>
            <person name="Imamovic A."/>
            <person name="Ireland A."/>
            <person name="Larimer J."/>
            <person name="McCowan C."/>
            <person name="Murphy C."/>
            <person name="Pearson M."/>
            <person name="Poon T.W."/>
            <person name="Priest M."/>
            <person name="Roberts A."/>
            <person name="Saif S."/>
            <person name="Shea T."/>
            <person name="Sisk P."/>
            <person name="Sykes S."/>
            <person name="Wortman J."/>
            <person name="Nusbaum C."/>
            <person name="Birren B."/>
        </authorList>
    </citation>
    <scope>NUCLEOTIDE SEQUENCE [LARGE SCALE GENOMIC DNA]</scope>
    <source>
        <strain evidence="1 2">3_1_6</strain>
    </source>
</reference>
<keyword evidence="2" id="KW-1185">Reference proteome</keyword>
<reference evidence="1 2" key="1">
    <citation type="submission" date="2010-10" db="EMBL/GenBank/DDBJ databases">
        <authorList>
            <consortium name="The Broad Institute Genome Sequencing Platform"/>
            <person name="Ward D."/>
            <person name="Earl A."/>
            <person name="Feldgarden M."/>
            <person name="Young S.K."/>
            <person name="Gargeya S."/>
            <person name="Zeng Q."/>
            <person name="Alvarado L."/>
            <person name="Berlin A."/>
            <person name="Bochicchio J."/>
            <person name="Chapman S.B."/>
            <person name="Chen Z."/>
            <person name="Freedman E."/>
            <person name="Gellesch M."/>
            <person name="Goldberg J."/>
            <person name="Griggs A."/>
            <person name="Gujja S."/>
            <person name="Heilman E."/>
            <person name="Heiman D."/>
            <person name="Howarth C."/>
            <person name="Mehta T."/>
            <person name="Neiman D."/>
            <person name="Pearson M."/>
            <person name="Roberts A."/>
            <person name="Saif S."/>
            <person name="Shea T."/>
            <person name="Shenoy N."/>
            <person name="Sisk P."/>
            <person name="Stolte C."/>
            <person name="Sykes S."/>
            <person name="White J."/>
            <person name="Yandava C."/>
            <person name="Allen-Vercoe E."/>
            <person name="Sibley C."/>
            <person name="Ambrose C.E."/>
            <person name="Strauss J."/>
            <person name="Daigneault M."/>
            <person name="Haas B."/>
            <person name="Nusbaum C."/>
            <person name="Birren B."/>
        </authorList>
    </citation>
    <scope>NUCLEOTIDE SEQUENCE [LARGE SCALE GENOMIC DNA]</scope>
    <source>
        <strain evidence="1 2">3_1_6</strain>
    </source>
</reference>
<comment type="caution">
    <text evidence="1">The sequence shown here is derived from an EMBL/GenBank/DDBJ whole genome shotgun (WGS) entry which is preliminary data.</text>
</comment>
<gene>
    <name evidence="1" type="ORF">HMPREF0179_00386</name>
</gene>
<dbReference type="GeneID" id="78086837"/>
<dbReference type="RefSeq" id="WP_005024564.1">
    <property type="nucleotide sequence ID" value="NZ_KE150239.1"/>
</dbReference>
<organism evidence="1 2">
    <name type="scientific">Bilophila wadsworthia (strain 3_1_6)</name>
    <dbReference type="NCBI Taxonomy" id="563192"/>
    <lineage>
        <taxon>Bacteria</taxon>
        <taxon>Pseudomonadati</taxon>
        <taxon>Thermodesulfobacteriota</taxon>
        <taxon>Desulfovibrionia</taxon>
        <taxon>Desulfovibrionales</taxon>
        <taxon>Desulfovibrionaceae</taxon>
        <taxon>Bilophila</taxon>
    </lineage>
</organism>
<name>E5Y2H5_BILW3</name>
<dbReference type="EMBL" id="ADCP02000002">
    <property type="protein sequence ID" value="EFV45765.1"/>
    <property type="molecule type" value="Genomic_DNA"/>
</dbReference>
<dbReference type="HOGENOM" id="CLU_2477131_0_0_7"/>
<proteinExistence type="predicted"/>
<evidence type="ECO:0000313" key="1">
    <source>
        <dbReference type="EMBL" id="EFV45765.1"/>
    </source>
</evidence>
<evidence type="ECO:0000313" key="2">
    <source>
        <dbReference type="Proteomes" id="UP000006034"/>
    </source>
</evidence>
<sequence>MRNSMLDEIEDKDVQRYRGEILEALKKLEHAQPRASLPSSGGNFPCRIKALEVCVLAMSDFLSDDHFTVTVQLHDKVEITGKTWIEA</sequence>
<dbReference type="STRING" id="563192.HMPREF0179_00386"/>
<dbReference type="Proteomes" id="UP000006034">
    <property type="component" value="Unassembled WGS sequence"/>
</dbReference>